<accession>A0ABN9R7C0</accession>
<evidence type="ECO:0000313" key="3">
    <source>
        <dbReference type="Proteomes" id="UP001189429"/>
    </source>
</evidence>
<dbReference type="PANTHER" id="PTHR43157:SF31">
    <property type="entry name" value="PHOSPHATIDYLINOSITOL-GLYCAN BIOSYNTHESIS CLASS F PROTEIN"/>
    <property type="match status" value="1"/>
</dbReference>
<evidence type="ECO:0000256" key="1">
    <source>
        <dbReference type="ARBA" id="ARBA00023002"/>
    </source>
</evidence>
<reference evidence="2" key="1">
    <citation type="submission" date="2023-10" db="EMBL/GenBank/DDBJ databases">
        <authorList>
            <person name="Chen Y."/>
            <person name="Shah S."/>
            <person name="Dougan E. K."/>
            <person name="Thang M."/>
            <person name="Chan C."/>
        </authorList>
    </citation>
    <scope>NUCLEOTIDE SEQUENCE [LARGE SCALE GENOMIC DNA]</scope>
</reference>
<dbReference type="InterPro" id="IPR036291">
    <property type="entry name" value="NAD(P)-bd_dom_sf"/>
</dbReference>
<dbReference type="PANTHER" id="PTHR43157">
    <property type="entry name" value="PHOSPHATIDYLINOSITOL-GLYCAN BIOSYNTHESIS CLASS F PROTEIN-RELATED"/>
    <property type="match status" value="1"/>
</dbReference>
<evidence type="ECO:0000313" key="2">
    <source>
        <dbReference type="EMBL" id="CAK0813622.1"/>
    </source>
</evidence>
<dbReference type="Proteomes" id="UP001189429">
    <property type="component" value="Unassembled WGS sequence"/>
</dbReference>
<protein>
    <submittedName>
        <fullName evidence="2">Uncharacterized protein</fullName>
    </submittedName>
</protein>
<keyword evidence="1" id="KW-0560">Oxidoreductase</keyword>
<proteinExistence type="predicted"/>
<gene>
    <name evidence="2" type="ORF">PCOR1329_LOCUS17481</name>
</gene>
<organism evidence="2 3">
    <name type="scientific">Prorocentrum cordatum</name>
    <dbReference type="NCBI Taxonomy" id="2364126"/>
    <lineage>
        <taxon>Eukaryota</taxon>
        <taxon>Sar</taxon>
        <taxon>Alveolata</taxon>
        <taxon>Dinophyceae</taxon>
        <taxon>Prorocentrales</taxon>
        <taxon>Prorocentraceae</taxon>
        <taxon>Prorocentrum</taxon>
    </lineage>
</organism>
<dbReference type="Gene3D" id="3.40.50.720">
    <property type="entry name" value="NAD(P)-binding Rossmann-like Domain"/>
    <property type="match status" value="1"/>
</dbReference>
<dbReference type="EMBL" id="CAUYUJ010005433">
    <property type="protein sequence ID" value="CAK0813622.1"/>
    <property type="molecule type" value="Genomic_DNA"/>
</dbReference>
<dbReference type="SUPFAM" id="SSF51735">
    <property type="entry name" value="NAD(P)-binding Rossmann-fold domains"/>
    <property type="match status" value="1"/>
</dbReference>
<comment type="caution">
    <text evidence="2">The sequence shown here is derived from an EMBL/GenBank/DDBJ whole genome shotgun (WGS) entry which is preliminary data.</text>
</comment>
<keyword evidence="3" id="KW-1185">Reference proteome</keyword>
<sequence>MSGRQRAVPEKEYKRWEQEVVNKFYTESQAHTELVPTDGHPSIVQKEKVIAVVLAGDGGMIDQVAREEIDELPRKGGHIMLFHIGKDEKDGVSYGYIEEKKEFVHPGIDVGGLTNYRQPIGKSANFIPDADAHFVIGPHCDAESAGMLGSQLRETWNKYAPKPLPQDFNTKLSEVVRSIHDVFQDNGGAVLKFWKPPSEHRVLVTSADVRARTGKYYERVFGKGLYAMESDGIGLFAGVSKSSITPNINQRNIDLEYIPYAPAPPTCTTSSSSRCVPTSRRRPCRCWAAATAALPVLVGAALASGIQRFKSMDEHRRSQALDSLYKWSLRVGADRLDGSVLREGPGLDVDVPPTLVGKSAVITGGTKGCGFHAAVNFKALGADVVISGRSEAKAGDAARKIAELGGRRPGAAAGPHRVVRPEESYGSVVGLPLDTTVFETVRRFAFLVVRAVPSPSIDFLILNAGTSHSDADQEACVAQGYPRCLKPALGRACPAKCRDDTEWVAKSGHNRVMAGNHLGHFLLASMLAPHLAPDASVVVVSSLAMWFGNPHWLMQHWGSPPQRLETVKEEIKGGGDLRSRPGSTC</sequence>
<name>A0ABN9R7C0_9DINO</name>